<sequence length="425" mass="45819">MRGTSIVSSPSTSHDPLAERRPSVVGGAMIIGGTIVGAGMFSLPVMMSGLWFQGSLAVLLLTWFCTLHSGLMILEANLNYRPGASFSTITRDLLGRRWSLFNGASLVFVLYILTYAYISASGSVIRHTAHGLGLEISSRSAGLAFALAVALVVWLSTAAVSRITSLLFGAKILAFFLTFGGLLGHVQPQILLDRGNPHPDYLPYLLMTLPFCLTSFGFHGNVPSLMKHYGKDPRRIRNCLLIGTLIALLLYAVWMLCTMGTLPREQFKDIARQGGTIDVLISALGSMLDSTRVDLLLTLFSNFAVACSFLGVTLGLFDYLADSLGFDDSPRGRMSSVLVTFAPPIGCALAWPEGFILAIGFAGLAATVWAVITPALLAHASRKRFASPLYRVWGGTPMIVLVLLFGLANAVAHLLFSFDLLPVWR</sequence>
<evidence type="ECO:0000256" key="3">
    <source>
        <dbReference type="ARBA" id="ARBA00022448"/>
    </source>
</evidence>
<accession>A0A1Q8EU99</accession>
<evidence type="ECO:0000256" key="1">
    <source>
        <dbReference type="ARBA" id="ARBA00004429"/>
    </source>
</evidence>
<dbReference type="GO" id="GO:0005886">
    <property type="term" value="C:plasma membrane"/>
    <property type="evidence" value="ECO:0007669"/>
    <property type="project" value="UniProtKB-SubCell"/>
</dbReference>
<evidence type="ECO:0000256" key="5">
    <source>
        <dbReference type="ARBA" id="ARBA00022519"/>
    </source>
</evidence>
<gene>
    <name evidence="11" type="ORF">BTN82_07045</name>
</gene>
<dbReference type="PANTHER" id="PTHR46997">
    <property type="entry name" value="LOW AFFINITY TRYPTOPHAN PERMEASE-RELATED"/>
    <property type="match status" value="1"/>
</dbReference>
<feature type="transmembrane region" description="Helical" evidence="10">
    <location>
        <begin position="140"/>
        <end position="159"/>
    </location>
</feature>
<feature type="transmembrane region" description="Helical" evidence="10">
    <location>
        <begin position="357"/>
        <end position="380"/>
    </location>
</feature>
<dbReference type="EMBL" id="MSCT01000007">
    <property type="protein sequence ID" value="OLF55338.1"/>
    <property type="molecule type" value="Genomic_DNA"/>
</dbReference>
<dbReference type="Gene3D" id="1.20.1740.10">
    <property type="entry name" value="Amino acid/polyamine transporter I"/>
    <property type="match status" value="1"/>
</dbReference>
<proteinExistence type="inferred from homology"/>
<dbReference type="AlphaFoldDB" id="A0A1Q8EU99"/>
<dbReference type="GO" id="GO:0003333">
    <property type="term" value="P:amino acid transmembrane transport"/>
    <property type="evidence" value="ECO:0007669"/>
    <property type="project" value="InterPro"/>
</dbReference>
<organism evidence="11 12">
    <name type="scientific">Pseudomonas chlororaphis</name>
    <dbReference type="NCBI Taxonomy" id="587753"/>
    <lineage>
        <taxon>Bacteria</taxon>
        <taxon>Pseudomonadati</taxon>
        <taxon>Pseudomonadota</taxon>
        <taxon>Gammaproteobacteria</taxon>
        <taxon>Pseudomonadales</taxon>
        <taxon>Pseudomonadaceae</taxon>
        <taxon>Pseudomonas</taxon>
    </lineage>
</organism>
<comment type="caution">
    <text evidence="11">The sequence shown here is derived from an EMBL/GenBank/DDBJ whole genome shotgun (WGS) entry which is preliminary data.</text>
</comment>
<feature type="transmembrane region" description="Helical" evidence="10">
    <location>
        <begin position="24"/>
        <end position="43"/>
    </location>
</feature>
<comment type="similarity">
    <text evidence="2 10">Belongs to the amino acid/polyamine transporter 2 family. Mtr/TnaB/TyrP permease subfamily.</text>
</comment>
<keyword evidence="5 10" id="KW-0997">Cell inner membrane</keyword>
<dbReference type="NCBIfam" id="TIGR00837">
    <property type="entry name" value="araaP"/>
    <property type="match status" value="1"/>
</dbReference>
<evidence type="ECO:0000313" key="12">
    <source>
        <dbReference type="Proteomes" id="UP000185578"/>
    </source>
</evidence>
<evidence type="ECO:0000256" key="8">
    <source>
        <dbReference type="ARBA" id="ARBA00022989"/>
    </source>
</evidence>
<dbReference type="InterPro" id="IPR013059">
    <property type="entry name" value="Trp_tyr_transpt"/>
</dbReference>
<comment type="caution">
    <text evidence="10">Lacks conserved residue(s) required for the propagation of feature annotation.</text>
</comment>
<feature type="transmembrane region" description="Helical" evidence="10">
    <location>
        <begin position="392"/>
        <end position="416"/>
    </location>
</feature>
<evidence type="ECO:0000256" key="6">
    <source>
        <dbReference type="ARBA" id="ARBA00022692"/>
    </source>
</evidence>
<protein>
    <recommendedName>
        <fullName evidence="10">Aromatic amino acid permease</fullName>
    </recommendedName>
</protein>
<feature type="transmembrane region" description="Helical" evidence="10">
    <location>
        <begin position="166"/>
        <end position="186"/>
    </location>
</feature>
<dbReference type="FunFam" id="1.20.1740.10:FF:000019">
    <property type="entry name" value="Tryptophan permease TnaB"/>
    <property type="match status" value="1"/>
</dbReference>
<dbReference type="RefSeq" id="WP_075118446.1">
    <property type="nucleotide sequence ID" value="NZ_MSCT01000007.1"/>
</dbReference>
<comment type="function">
    <text evidence="10">Involved in transporting aromatic amino acids across the cytoplasmic membrane.</text>
</comment>
<feature type="transmembrane region" description="Helical" evidence="10">
    <location>
        <begin position="99"/>
        <end position="120"/>
    </location>
</feature>
<evidence type="ECO:0000313" key="11">
    <source>
        <dbReference type="EMBL" id="OLF55338.1"/>
    </source>
</evidence>
<feature type="transmembrane region" description="Helical" evidence="10">
    <location>
        <begin position="201"/>
        <end position="218"/>
    </location>
</feature>
<evidence type="ECO:0000256" key="10">
    <source>
        <dbReference type="RuleBase" id="RU367149"/>
    </source>
</evidence>
<evidence type="ECO:0000256" key="9">
    <source>
        <dbReference type="ARBA" id="ARBA00023136"/>
    </source>
</evidence>
<feature type="transmembrane region" description="Helical" evidence="10">
    <location>
        <begin position="55"/>
        <end position="78"/>
    </location>
</feature>
<keyword evidence="8 10" id="KW-1133">Transmembrane helix</keyword>
<dbReference type="InterPro" id="IPR018227">
    <property type="entry name" value="Amino_acid_transport_2"/>
</dbReference>
<dbReference type="Proteomes" id="UP000185578">
    <property type="component" value="Unassembled WGS sequence"/>
</dbReference>
<keyword evidence="4 10" id="KW-1003">Cell membrane</keyword>
<keyword evidence="3 10" id="KW-0813">Transport</keyword>
<dbReference type="OrthoDB" id="18749at2"/>
<feature type="transmembrane region" description="Helical" evidence="10">
    <location>
        <begin position="295"/>
        <end position="320"/>
    </location>
</feature>
<keyword evidence="7 10" id="KW-0029">Amino-acid transport</keyword>
<dbReference type="GO" id="GO:0015173">
    <property type="term" value="F:aromatic amino acid transmembrane transporter activity"/>
    <property type="evidence" value="ECO:0007669"/>
    <property type="project" value="UniProtKB-UniRule"/>
</dbReference>
<dbReference type="NCBIfam" id="NF007789">
    <property type="entry name" value="PRK10483.1"/>
    <property type="match status" value="1"/>
</dbReference>
<keyword evidence="9 10" id="KW-0472">Membrane</keyword>
<keyword evidence="6 10" id="KW-0812">Transmembrane</keyword>
<dbReference type="Pfam" id="PF03222">
    <property type="entry name" value="Trp_Tyr_perm"/>
    <property type="match status" value="1"/>
</dbReference>
<evidence type="ECO:0000256" key="4">
    <source>
        <dbReference type="ARBA" id="ARBA00022475"/>
    </source>
</evidence>
<dbReference type="PRINTS" id="PR00166">
    <property type="entry name" value="AROAAPRMEASE"/>
</dbReference>
<reference evidence="11 12" key="1">
    <citation type="submission" date="2016-12" db="EMBL/GenBank/DDBJ databases">
        <authorList>
            <person name="Song W.-J."/>
            <person name="Kurnit D.M."/>
        </authorList>
    </citation>
    <scope>NUCLEOTIDE SEQUENCE [LARGE SCALE GENOMIC DNA]</scope>
    <source>
        <strain evidence="11 12">PCL1601</strain>
    </source>
</reference>
<feature type="transmembrane region" description="Helical" evidence="10">
    <location>
        <begin position="239"/>
        <end position="262"/>
    </location>
</feature>
<evidence type="ECO:0000256" key="2">
    <source>
        <dbReference type="ARBA" id="ARBA00005452"/>
    </source>
</evidence>
<evidence type="ECO:0000256" key="7">
    <source>
        <dbReference type="ARBA" id="ARBA00022970"/>
    </source>
</evidence>
<comment type="subcellular location">
    <subcellularLocation>
        <location evidence="1 10">Cell inner membrane</location>
        <topology evidence="1 10">Multi-pass membrane protein</topology>
    </subcellularLocation>
</comment>
<dbReference type="PANTHER" id="PTHR46997:SF1">
    <property type="entry name" value="LOW AFFINITY TRYPTOPHAN PERMEASE-RELATED"/>
    <property type="match status" value="1"/>
</dbReference>
<name>A0A1Q8EU99_9PSED</name>